<dbReference type="Proteomes" id="UP000823847">
    <property type="component" value="Unassembled WGS sequence"/>
</dbReference>
<dbReference type="Pfam" id="PF04326">
    <property type="entry name" value="SLFN_AlbA_2"/>
    <property type="match status" value="1"/>
</dbReference>
<evidence type="ECO:0000313" key="2">
    <source>
        <dbReference type="EMBL" id="HIX85559.1"/>
    </source>
</evidence>
<keyword evidence="2" id="KW-0547">Nucleotide-binding</keyword>
<evidence type="ECO:0000259" key="1">
    <source>
        <dbReference type="Pfam" id="PF04326"/>
    </source>
</evidence>
<dbReference type="InterPro" id="IPR038461">
    <property type="entry name" value="Schlafen_AlbA_2_dom_sf"/>
</dbReference>
<dbReference type="PANTHER" id="PTHR30595">
    <property type="entry name" value="GLPR-RELATED TRANSCRIPTIONAL REPRESSOR"/>
    <property type="match status" value="1"/>
</dbReference>
<protein>
    <submittedName>
        <fullName evidence="2">ATP-binding protein</fullName>
    </submittedName>
</protein>
<accession>A0A9D1XQD4</accession>
<keyword evidence="2" id="KW-0067">ATP-binding</keyword>
<dbReference type="GO" id="GO:0005524">
    <property type="term" value="F:ATP binding"/>
    <property type="evidence" value="ECO:0007669"/>
    <property type="project" value="UniProtKB-KW"/>
</dbReference>
<dbReference type="EMBL" id="DXEN01000016">
    <property type="protein sequence ID" value="HIX85559.1"/>
    <property type="molecule type" value="Genomic_DNA"/>
</dbReference>
<organism evidence="2 3">
    <name type="scientific">Candidatus Parabacteroides intestinigallinarum</name>
    <dbReference type="NCBI Taxonomy" id="2838722"/>
    <lineage>
        <taxon>Bacteria</taxon>
        <taxon>Pseudomonadati</taxon>
        <taxon>Bacteroidota</taxon>
        <taxon>Bacteroidia</taxon>
        <taxon>Bacteroidales</taxon>
        <taxon>Tannerellaceae</taxon>
        <taxon>Parabacteroides</taxon>
    </lineage>
</organism>
<evidence type="ECO:0000313" key="3">
    <source>
        <dbReference type="Proteomes" id="UP000823847"/>
    </source>
</evidence>
<dbReference type="Gene3D" id="3.30.950.30">
    <property type="entry name" value="Schlafen, AAA domain"/>
    <property type="match status" value="1"/>
</dbReference>
<reference evidence="2" key="1">
    <citation type="journal article" date="2021" name="PeerJ">
        <title>Extensive microbial diversity within the chicken gut microbiome revealed by metagenomics and culture.</title>
        <authorList>
            <person name="Gilroy R."/>
            <person name="Ravi A."/>
            <person name="Getino M."/>
            <person name="Pursley I."/>
            <person name="Horton D.L."/>
            <person name="Alikhan N.F."/>
            <person name="Baker D."/>
            <person name="Gharbi K."/>
            <person name="Hall N."/>
            <person name="Watson M."/>
            <person name="Adriaenssens E.M."/>
            <person name="Foster-Nyarko E."/>
            <person name="Jarju S."/>
            <person name="Secka A."/>
            <person name="Antonio M."/>
            <person name="Oren A."/>
            <person name="Chaudhuri R.R."/>
            <person name="La Ragione R."/>
            <person name="Hildebrand F."/>
            <person name="Pallen M.J."/>
        </authorList>
    </citation>
    <scope>NUCLEOTIDE SEQUENCE</scope>
    <source>
        <strain evidence="2">ChiHecec2B26-12326</strain>
    </source>
</reference>
<name>A0A9D1XQD4_9BACT</name>
<proteinExistence type="predicted"/>
<dbReference type="InterPro" id="IPR007421">
    <property type="entry name" value="Schlafen_AlbA_2_dom"/>
</dbReference>
<sequence length="226" mass="26132">MRRKHPIEALIEQGEHQQLDFKFEVSDSKKIARTLSAFANTDGGRLLIGVKDNGAISGIRSDEEYYMIEAASCMYTRPEVPFTTTRWDIQGKTVLEVYIAPSEQRPHLAPDKDDTYKAYIRVADENILANEILTHAWKKRRDTRGTLLRVSKPVEILFAWLDTHPYISFRQFCRVTHLRYSTARDILIDLLAVDAIQYTLIDKRIMYTKAIDPQDKQYPAGDAPRR</sequence>
<gene>
    <name evidence="2" type="ORF">H9848_02975</name>
</gene>
<reference evidence="2" key="2">
    <citation type="submission" date="2021-04" db="EMBL/GenBank/DDBJ databases">
        <authorList>
            <person name="Gilroy R."/>
        </authorList>
    </citation>
    <scope>NUCLEOTIDE SEQUENCE</scope>
    <source>
        <strain evidence="2">ChiHecec2B26-12326</strain>
    </source>
</reference>
<dbReference type="AlphaFoldDB" id="A0A9D1XQD4"/>
<dbReference type="PANTHER" id="PTHR30595:SF6">
    <property type="entry name" value="SCHLAFEN ALBA-2 DOMAIN-CONTAINING PROTEIN"/>
    <property type="match status" value="1"/>
</dbReference>
<feature type="domain" description="Schlafen AlbA-2" evidence="1">
    <location>
        <begin position="15"/>
        <end position="128"/>
    </location>
</feature>
<comment type="caution">
    <text evidence="2">The sequence shown here is derived from an EMBL/GenBank/DDBJ whole genome shotgun (WGS) entry which is preliminary data.</text>
</comment>